<comment type="subcellular location">
    <subcellularLocation>
        <location evidence="1 7">Cell membrane</location>
        <topology evidence="1 7">Multi-pass membrane protein</topology>
    </subcellularLocation>
</comment>
<dbReference type="OrthoDB" id="9783569at2"/>
<dbReference type="AlphaFoldDB" id="S5YQE6"/>
<evidence type="ECO:0000256" key="4">
    <source>
        <dbReference type="ARBA" id="ARBA00022692"/>
    </source>
</evidence>
<reference evidence="8 9" key="1">
    <citation type="journal article" date="2014" name="BMC Genomics">
        <title>Architecture and functions of a multipartite genome of the methylotrophic bacterium Paracoccus aminophilus JCM 7686, containing primary and secondary chromids.</title>
        <authorList>
            <person name="Dziewit L."/>
            <person name="Czarnecki J."/>
            <person name="Wibberg D."/>
            <person name="Radlinska M."/>
            <person name="Mrozek P."/>
            <person name="Szymczak M."/>
            <person name="Schluter A."/>
            <person name="Puhler A."/>
            <person name="Bartosik D."/>
        </authorList>
    </citation>
    <scope>NUCLEOTIDE SEQUENCE [LARGE SCALE GENOMIC DNA]</scope>
    <source>
        <strain evidence="8">JCM 7686</strain>
    </source>
</reference>
<feature type="transmembrane region" description="Helical" evidence="7">
    <location>
        <begin position="12"/>
        <end position="34"/>
    </location>
</feature>
<proteinExistence type="inferred from homology"/>
<dbReference type="GO" id="GO:0005886">
    <property type="term" value="C:plasma membrane"/>
    <property type="evidence" value="ECO:0007669"/>
    <property type="project" value="UniProtKB-SubCell"/>
</dbReference>
<evidence type="ECO:0000256" key="5">
    <source>
        <dbReference type="ARBA" id="ARBA00022989"/>
    </source>
</evidence>
<organism evidence="8 9">
    <name type="scientific">Paracoccus aminophilus JCM 7686</name>
    <dbReference type="NCBI Taxonomy" id="1367847"/>
    <lineage>
        <taxon>Bacteria</taxon>
        <taxon>Pseudomonadati</taxon>
        <taxon>Pseudomonadota</taxon>
        <taxon>Alphaproteobacteria</taxon>
        <taxon>Rhodobacterales</taxon>
        <taxon>Paracoccaceae</taxon>
        <taxon>Paracoccus</taxon>
    </lineage>
</organism>
<evidence type="ECO:0000256" key="6">
    <source>
        <dbReference type="ARBA" id="ARBA00023136"/>
    </source>
</evidence>
<dbReference type="NCBIfam" id="TIGR00645">
    <property type="entry name" value="HI0507"/>
    <property type="match status" value="1"/>
</dbReference>
<dbReference type="HOGENOM" id="CLU_097887_1_0_5"/>
<dbReference type="PANTHER" id="PTHR38596">
    <property type="entry name" value="UPF0114 PROTEIN YQHA"/>
    <property type="match status" value="1"/>
</dbReference>
<dbReference type="InterPro" id="IPR020761">
    <property type="entry name" value="UPF0114_bac"/>
</dbReference>
<sequence length="174" mass="19510">MERNVERLLFASRWLMAPMYLGLAGSLLILVWVFLSELGHLVLALPNLTVNDAILSALALIDLSLAANLLLIVILSGYENFISRMDLLDHKDRPDWLGEVDFSGLKLKLVASIVAISSIHLLKVFMDVGSYPPEKIRWMVIIHLVFLLSGVLLALMDWITQHGKTLKKVKPARD</sequence>
<dbReference type="PATRIC" id="fig|1367847.3.peg.321"/>
<keyword evidence="4 7" id="KW-0812">Transmembrane</keyword>
<evidence type="ECO:0000256" key="2">
    <source>
        <dbReference type="ARBA" id="ARBA00005774"/>
    </source>
</evidence>
<comment type="similarity">
    <text evidence="2 7">Belongs to the UPF0114 family.</text>
</comment>
<keyword evidence="6 7" id="KW-0472">Membrane</keyword>
<dbReference type="RefSeq" id="WP_020949131.1">
    <property type="nucleotide sequence ID" value="NC_022041.1"/>
</dbReference>
<dbReference type="HAMAP" id="MF_00143">
    <property type="entry name" value="UPF0114"/>
    <property type="match status" value="1"/>
</dbReference>
<accession>S5YQE6</accession>
<name>S5YQE6_PARAH</name>
<dbReference type="EMBL" id="CP006650">
    <property type="protein sequence ID" value="AGT07491.1"/>
    <property type="molecule type" value="Genomic_DNA"/>
</dbReference>
<dbReference type="KEGG" id="pami:JCM7686_0382"/>
<feature type="transmembrane region" description="Helical" evidence="7">
    <location>
        <begin position="138"/>
        <end position="160"/>
    </location>
</feature>
<evidence type="ECO:0000313" key="9">
    <source>
        <dbReference type="Proteomes" id="UP000015480"/>
    </source>
</evidence>
<dbReference type="PANTHER" id="PTHR38596:SF1">
    <property type="entry name" value="UPF0114 PROTEIN YQHA"/>
    <property type="match status" value="1"/>
</dbReference>
<protein>
    <recommendedName>
        <fullName evidence="7">UPF0114 protein JCM7686_0382</fullName>
    </recommendedName>
</protein>
<dbReference type="Proteomes" id="UP000015480">
    <property type="component" value="Chromosome"/>
</dbReference>
<keyword evidence="3 7" id="KW-1003">Cell membrane</keyword>
<keyword evidence="9" id="KW-1185">Reference proteome</keyword>
<feature type="transmembrane region" description="Helical" evidence="7">
    <location>
        <begin position="54"/>
        <end position="75"/>
    </location>
</feature>
<evidence type="ECO:0000256" key="1">
    <source>
        <dbReference type="ARBA" id="ARBA00004651"/>
    </source>
</evidence>
<dbReference type="InterPro" id="IPR005134">
    <property type="entry name" value="UPF0114"/>
</dbReference>
<gene>
    <name evidence="8" type="ORF">JCM7686_0382</name>
</gene>
<dbReference type="Pfam" id="PF03350">
    <property type="entry name" value="UPF0114"/>
    <property type="match status" value="1"/>
</dbReference>
<evidence type="ECO:0000313" key="8">
    <source>
        <dbReference type="EMBL" id="AGT07491.1"/>
    </source>
</evidence>
<dbReference type="eggNOG" id="COG2862">
    <property type="taxonomic scope" value="Bacteria"/>
</dbReference>
<evidence type="ECO:0000256" key="3">
    <source>
        <dbReference type="ARBA" id="ARBA00022475"/>
    </source>
</evidence>
<evidence type="ECO:0000256" key="7">
    <source>
        <dbReference type="HAMAP-Rule" id="MF_00143"/>
    </source>
</evidence>
<keyword evidence="5 7" id="KW-1133">Transmembrane helix</keyword>